<dbReference type="Pfam" id="PF00817">
    <property type="entry name" value="IMS"/>
    <property type="match status" value="1"/>
</dbReference>
<dbReference type="Proteomes" id="UP000199183">
    <property type="component" value="Unassembled WGS sequence"/>
</dbReference>
<evidence type="ECO:0000313" key="6">
    <source>
        <dbReference type="Proteomes" id="UP000199183"/>
    </source>
</evidence>
<dbReference type="EMBL" id="FNRY01000001">
    <property type="protein sequence ID" value="SEC14071.1"/>
    <property type="molecule type" value="Genomic_DNA"/>
</dbReference>
<reference evidence="5 6" key="1">
    <citation type="submission" date="2016-10" db="EMBL/GenBank/DDBJ databases">
        <authorList>
            <person name="de Groot N.N."/>
        </authorList>
    </citation>
    <scope>NUCLEOTIDE SEQUENCE [LARGE SCALE GENOMIC DNA]</scope>
    <source>
        <strain evidence="5 6">DSM 21799</strain>
    </source>
</reference>
<comment type="function">
    <text evidence="3">Poorly processive, error-prone DNA polymerase involved in untargeted mutagenesis. Copies undamaged DNA at stalled replication forks, which arise in vivo from mismatched or misaligned primer ends. These misaligned primers can be extended by PolIV. Exhibits no 3'-5' exonuclease (proofreading) activity. May be involved in translesional synthesis, in conjunction with the beta clamp from PolIII.</text>
</comment>
<dbReference type="InterPro" id="IPR043128">
    <property type="entry name" value="Rev_trsase/Diguanyl_cyclase"/>
</dbReference>
<accession>A0A1H4Q391</accession>
<dbReference type="Gene3D" id="3.30.70.270">
    <property type="match status" value="1"/>
</dbReference>
<dbReference type="GO" id="GO:0006281">
    <property type="term" value="P:DNA repair"/>
    <property type="evidence" value="ECO:0007669"/>
    <property type="project" value="InterPro"/>
</dbReference>
<evidence type="ECO:0000313" key="5">
    <source>
        <dbReference type="EMBL" id="SEC14071.1"/>
    </source>
</evidence>
<keyword evidence="2" id="KW-0227">DNA damage</keyword>
<organism evidence="5 6">
    <name type="scientific">Paramicrobacterium humi</name>
    <dbReference type="NCBI Taxonomy" id="640635"/>
    <lineage>
        <taxon>Bacteria</taxon>
        <taxon>Bacillati</taxon>
        <taxon>Actinomycetota</taxon>
        <taxon>Actinomycetes</taxon>
        <taxon>Micrococcales</taxon>
        <taxon>Microbacteriaceae</taxon>
        <taxon>Paramicrobacterium</taxon>
    </lineage>
</organism>
<dbReference type="RefSeq" id="WP_091185408.1">
    <property type="nucleotide sequence ID" value="NZ_FNRY01000001.1"/>
</dbReference>
<dbReference type="OrthoDB" id="5244088at2"/>
<dbReference type="InterPro" id="IPR043502">
    <property type="entry name" value="DNA/RNA_pol_sf"/>
</dbReference>
<dbReference type="Gene3D" id="3.40.1170.60">
    <property type="match status" value="1"/>
</dbReference>
<keyword evidence="6" id="KW-1185">Reference proteome</keyword>
<evidence type="ECO:0000256" key="3">
    <source>
        <dbReference type="ARBA" id="ARBA00025589"/>
    </source>
</evidence>
<proteinExistence type="inferred from homology"/>
<dbReference type="InterPro" id="IPR001126">
    <property type="entry name" value="UmuC"/>
</dbReference>
<dbReference type="SUPFAM" id="SSF56672">
    <property type="entry name" value="DNA/RNA polymerases"/>
    <property type="match status" value="1"/>
</dbReference>
<dbReference type="STRING" id="640635.SAMN04489806_2698"/>
<name>A0A1H4Q391_9MICO</name>
<dbReference type="CDD" id="cd03468">
    <property type="entry name" value="PolY_like"/>
    <property type="match status" value="1"/>
</dbReference>
<comment type="similarity">
    <text evidence="1">Belongs to the DNA polymerase type-Y family.</text>
</comment>
<feature type="domain" description="UmuC" evidence="4">
    <location>
        <begin position="29"/>
        <end position="190"/>
    </location>
</feature>
<evidence type="ECO:0000256" key="2">
    <source>
        <dbReference type="ARBA" id="ARBA00022763"/>
    </source>
</evidence>
<dbReference type="PROSITE" id="PS50173">
    <property type="entry name" value="UMUC"/>
    <property type="match status" value="1"/>
</dbReference>
<dbReference type="AlphaFoldDB" id="A0A1H4Q391"/>
<evidence type="ECO:0000259" key="4">
    <source>
        <dbReference type="PROSITE" id="PS50173"/>
    </source>
</evidence>
<gene>
    <name evidence="5" type="ORF">SAMN04489806_2698</name>
</gene>
<dbReference type="PANTHER" id="PTHR35369">
    <property type="entry name" value="BLR3025 PROTEIN-RELATED"/>
    <property type="match status" value="1"/>
</dbReference>
<sequence length="519" mass="56767">MPESLTRSLVLWCVDWSVMAAADSTGNPRTTPFALVERGLLAFCNRAAAQWGVRAGQRVREAQAACPALVVHGYDADADHRAFENVFARLDELTPGAQVLAPGLCALRMRGPSRYYGGEEAAASRLLSLMRELDIDDARIGVADGIFPAELAARRAEPGRAVIVPAGTSAGFVADVPIDELPATELAGQGPLLHRLGIHTLGQYARLGVDQVRDRFGPAAVRLHRLANGDDPRMVEPTQRAAEFTLHREFDDALDRADQIAFTVRADADRMMAHIAEAGLVATAMRIELRDETGDQRERTWLHPRFFSASDVLDRLRWQLQGAGSTSDALASPIVSVQISAAALDDRAHHEEGLWGDGVDQRVHHSITRVQSMLGHAEVCTISRTGGRMLRERQQLVPWGERAVTAETAAPERPWPGALKGLPPSTVFERPAPVTVFDRDGNIAVVTARGTLHAPLAALSTGGSALRLTAWAGPWPVDMRWWDPANRRRLYRFQAIDQTGTAWLLNLEDGRWSAEGRYD</sequence>
<dbReference type="PANTHER" id="PTHR35369:SF2">
    <property type="entry name" value="BLR3025 PROTEIN"/>
    <property type="match status" value="1"/>
</dbReference>
<dbReference type="InterPro" id="IPR050356">
    <property type="entry name" value="SulA_CellDiv_inhibitor"/>
</dbReference>
<protein>
    <submittedName>
        <fullName evidence="5">Protein ImuB</fullName>
    </submittedName>
</protein>
<evidence type="ECO:0000256" key="1">
    <source>
        <dbReference type="ARBA" id="ARBA00010945"/>
    </source>
</evidence>